<keyword evidence="4 7" id="KW-0812">Transmembrane</keyword>
<feature type="transmembrane region" description="Helical" evidence="8">
    <location>
        <begin position="82"/>
        <end position="104"/>
    </location>
</feature>
<feature type="transmembrane region" description="Helical" evidence="8">
    <location>
        <begin position="37"/>
        <end position="62"/>
    </location>
</feature>
<feature type="transmembrane region" description="Helical" evidence="8">
    <location>
        <begin position="163"/>
        <end position="184"/>
    </location>
</feature>
<accession>A0ABS4H2N8</accession>
<feature type="transmembrane region" description="Helical" evidence="8">
    <location>
        <begin position="6"/>
        <end position="25"/>
    </location>
</feature>
<keyword evidence="5 8" id="KW-1133">Transmembrane helix</keyword>
<sequence>MSPFFGELIGTMILIILGAGVCAGVSLKKTFSNSSGWIVIAMGWAMAVAIAVYAVGGISGAHLNPAVTLGLASIGKFPWADVPSYILAQFLGAILGATFVWVFYYPHWKATEDAGTKLGVFSTGPAIKHTVGNLISEILGTFILVFGILSIGANKFAEGLNPLIVGFLILAIGLSLGGVTGYAINPARDLGPRIAHAILPIFGKGSSNWGYAWIPVVGPIIGGIAAAQFFKIAAEGNDTWTAIILAAFFVVALGAGIFSGSSGSSSPQKKSSAN</sequence>
<evidence type="ECO:0000256" key="8">
    <source>
        <dbReference type="SAM" id="Phobius"/>
    </source>
</evidence>
<evidence type="ECO:0000256" key="3">
    <source>
        <dbReference type="ARBA" id="ARBA00022448"/>
    </source>
</evidence>
<dbReference type="PANTHER" id="PTHR43829">
    <property type="entry name" value="AQUAPORIN OR AQUAGLYCEROPORIN RELATED"/>
    <property type="match status" value="1"/>
</dbReference>
<organism evidence="9 10">
    <name type="scientific">Paenibacillus sediminis</name>
    <dbReference type="NCBI Taxonomy" id="664909"/>
    <lineage>
        <taxon>Bacteria</taxon>
        <taxon>Bacillati</taxon>
        <taxon>Bacillota</taxon>
        <taxon>Bacilli</taxon>
        <taxon>Bacillales</taxon>
        <taxon>Paenibacillaceae</taxon>
        <taxon>Paenibacillus</taxon>
    </lineage>
</organism>
<feature type="transmembrane region" description="Helical" evidence="8">
    <location>
        <begin position="211"/>
        <end position="234"/>
    </location>
</feature>
<keyword evidence="3 7" id="KW-0813">Transport</keyword>
<dbReference type="Pfam" id="PF00230">
    <property type="entry name" value="MIP"/>
    <property type="match status" value="1"/>
</dbReference>
<evidence type="ECO:0000256" key="4">
    <source>
        <dbReference type="ARBA" id="ARBA00022692"/>
    </source>
</evidence>
<evidence type="ECO:0000256" key="1">
    <source>
        <dbReference type="ARBA" id="ARBA00004141"/>
    </source>
</evidence>
<feature type="transmembrane region" description="Helical" evidence="8">
    <location>
        <begin position="240"/>
        <end position="260"/>
    </location>
</feature>
<evidence type="ECO:0000256" key="6">
    <source>
        <dbReference type="ARBA" id="ARBA00023136"/>
    </source>
</evidence>
<dbReference type="Gene3D" id="1.20.1080.10">
    <property type="entry name" value="Glycerol uptake facilitator protein"/>
    <property type="match status" value="1"/>
</dbReference>
<keyword evidence="6 8" id="KW-0472">Membrane</keyword>
<dbReference type="InterPro" id="IPR000425">
    <property type="entry name" value="MIP"/>
</dbReference>
<dbReference type="PRINTS" id="PR00783">
    <property type="entry name" value="MINTRINSICP"/>
</dbReference>
<dbReference type="PROSITE" id="PS00221">
    <property type="entry name" value="MIP"/>
    <property type="match status" value="1"/>
</dbReference>
<evidence type="ECO:0000313" key="9">
    <source>
        <dbReference type="EMBL" id="MBP1936784.1"/>
    </source>
</evidence>
<comment type="caution">
    <text evidence="9">The sequence shown here is derived from an EMBL/GenBank/DDBJ whole genome shotgun (WGS) entry which is preliminary data.</text>
</comment>
<protein>
    <submittedName>
        <fullName evidence="9">Glycerol uptake facilitator protein</fullName>
    </submittedName>
</protein>
<gene>
    <name evidence="9" type="ORF">J2Z20_001665</name>
</gene>
<proteinExistence type="inferred from homology"/>
<dbReference type="SUPFAM" id="SSF81338">
    <property type="entry name" value="Aquaporin-like"/>
    <property type="match status" value="1"/>
</dbReference>
<dbReference type="Proteomes" id="UP001519273">
    <property type="component" value="Unassembled WGS sequence"/>
</dbReference>
<dbReference type="InterPro" id="IPR022357">
    <property type="entry name" value="MIP_CS"/>
</dbReference>
<reference evidence="9 10" key="1">
    <citation type="submission" date="2021-03" db="EMBL/GenBank/DDBJ databases">
        <title>Genomic Encyclopedia of Type Strains, Phase IV (KMG-IV): sequencing the most valuable type-strain genomes for metagenomic binning, comparative biology and taxonomic classification.</title>
        <authorList>
            <person name="Goeker M."/>
        </authorList>
    </citation>
    <scope>NUCLEOTIDE SEQUENCE [LARGE SCALE GENOMIC DNA]</scope>
    <source>
        <strain evidence="9 10">DSM 23491</strain>
    </source>
</reference>
<name>A0ABS4H2N8_9BACL</name>
<evidence type="ECO:0000256" key="7">
    <source>
        <dbReference type="RuleBase" id="RU000477"/>
    </source>
</evidence>
<evidence type="ECO:0000256" key="5">
    <source>
        <dbReference type="ARBA" id="ARBA00022989"/>
    </source>
</evidence>
<comment type="similarity">
    <text evidence="2 7">Belongs to the MIP/aquaporin (TC 1.A.8) family.</text>
</comment>
<keyword evidence="10" id="KW-1185">Reference proteome</keyword>
<evidence type="ECO:0000313" key="10">
    <source>
        <dbReference type="Proteomes" id="UP001519273"/>
    </source>
</evidence>
<dbReference type="NCBIfam" id="TIGR00861">
    <property type="entry name" value="MIP"/>
    <property type="match status" value="1"/>
</dbReference>
<dbReference type="InterPro" id="IPR050363">
    <property type="entry name" value="MIP/Aquaporin"/>
</dbReference>
<dbReference type="EMBL" id="JAGGKP010000002">
    <property type="protein sequence ID" value="MBP1936784.1"/>
    <property type="molecule type" value="Genomic_DNA"/>
</dbReference>
<dbReference type="RefSeq" id="WP_209847961.1">
    <property type="nucleotide sequence ID" value="NZ_CBCRVE010000003.1"/>
</dbReference>
<dbReference type="InterPro" id="IPR023271">
    <property type="entry name" value="Aquaporin-like"/>
</dbReference>
<feature type="transmembrane region" description="Helical" evidence="8">
    <location>
        <begin position="138"/>
        <end position="157"/>
    </location>
</feature>
<evidence type="ECO:0000256" key="2">
    <source>
        <dbReference type="ARBA" id="ARBA00006175"/>
    </source>
</evidence>
<dbReference type="PANTHER" id="PTHR43829:SF9">
    <property type="entry name" value="AQUAPORIN-9"/>
    <property type="match status" value="1"/>
</dbReference>
<comment type="subcellular location">
    <subcellularLocation>
        <location evidence="1">Membrane</location>
        <topology evidence="1">Multi-pass membrane protein</topology>
    </subcellularLocation>
</comment>